<dbReference type="EMBL" id="NVCU01000206">
    <property type="protein sequence ID" value="PFT87154.1"/>
    <property type="molecule type" value="Genomic_DNA"/>
</dbReference>
<accession>A0A9X7G0N3</accession>
<dbReference type="AlphaFoldDB" id="A0A9X7G0N3"/>
<proteinExistence type="predicted"/>
<dbReference type="InterPro" id="IPR025017">
    <property type="entry name" value="DUF3954"/>
</dbReference>
<organism evidence="1 2">
    <name type="scientific">Bacillus thuringiensis</name>
    <dbReference type="NCBI Taxonomy" id="1428"/>
    <lineage>
        <taxon>Bacteria</taxon>
        <taxon>Bacillati</taxon>
        <taxon>Bacillota</taxon>
        <taxon>Bacilli</taxon>
        <taxon>Bacillales</taxon>
        <taxon>Bacillaceae</taxon>
        <taxon>Bacillus</taxon>
        <taxon>Bacillus cereus group</taxon>
    </lineage>
</organism>
<evidence type="ECO:0000313" key="2">
    <source>
        <dbReference type="Proteomes" id="UP000225910"/>
    </source>
</evidence>
<name>A0A9X7G0N3_BACTU</name>
<comment type="caution">
    <text evidence="1">The sequence shown here is derived from an EMBL/GenBank/DDBJ whole genome shotgun (WGS) entry which is preliminary data.</text>
</comment>
<gene>
    <name evidence="1" type="ORF">COK81_21200</name>
</gene>
<reference evidence="1 2" key="1">
    <citation type="submission" date="2017-09" db="EMBL/GenBank/DDBJ databases">
        <title>Large-scale bioinformatics analysis of Bacillus genomes uncovers conserved roles of natural products in bacterial physiology.</title>
        <authorList>
            <consortium name="Agbiome Team Llc"/>
            <person name="Bleich R.M."/>
            <person name="Grubbs K.J."/>
            <person name="Santa Maria K.C."/>
            <person name="Allen S.E."/>
            <person name="Farag S."/>
            <person name="Shank E.A."/>
            <person name="Bowers A."/>
        </authorList>
    </citation>
    <scope>NUCLEOTIDE SEQUENCE [LARGE SCALE GENOMIC DNA]</scope>
    <source>
        <strain evidence="1 2">AFS064137</strain>
    </source>
</reference>
<dbReference type="Pfam" id="PF13128">
    <property type="entry name" value="DUF3954"/>
    <property type="match status" value="1"/>
</dbReference>
<dbReference type="RefSeq" id="WP_098679465.1">
    <property type="nucleotide sequence ID" value="NZ_NVCU01000206.1"/>
</dbReference>
<protein>
    <submittedName>
        <fullName evidence="1">DUF3954 domain-containing protein</fullName>
    </submittedName>
</protein>
<sequence length="55" mass="6134">MKKIEIDVSNNKIYIVKDGNVTAVNPPISGFGEQVAVWVNGKVDRVDTKFTEKIK</sequence>
<evidence type="ECO:0000313" key="1">
    <source>
        <dbReference type="EMBL" id="PFT87154.1"/>
    </source>
</evidence>
<dbReference type="Proteomes" id="UP000225910">
    <property type="component" value="Unassembled WGS sequence"/>
</dbReference>